<protein>
    <recommendedName>
        <fullName evidence="11">Neutral metalloproteinase</fullName>
        <ecNumber evidence="11">3.4.24.-</ecNumber>
    </recommendedName>
</protein>
<dbReference type="InterPro" id="IPR027268">
    <property type="entry name" value="Peptidase_M4/M1_CTD_sf"/>
</dbReference>
<dbReference type="Gene3D" id="3.10.170.10">
    <property type="match status" value="1"/>
</dbReference>
<comment type="cofactor">
    <cofactor evidence="1 11">
        <name>Zn(2+)</name>
        <dbReference type="ChEBI" id="CHEBI:29105"/>
    </cofactor>
</comment>
<feature type="domain" description="FTP" evidence="15">
    <location>
        <begin position="91"/>
        <end position="140"/>
    </location>
</feature>
<feature type="active site" evidence="10">
    <location>
        <position position="427"/>
    </location>
</feature>
<name>A0A1H9VKH7_9BACI</name>
<comment type="similarity">
    <text evidence="2 11">Belongs to the peptidase M4 family.</text>
</comment>
<evidence type="ECO:0000256" key="5">
    <source>
        <dbReference type="ARBA" id="ARBA00022729"/>
    </source>
</evidence>
<dbReference type="Gene3D" id="3.10.450.490">
    <property type="match status" value="1"/>
</dbReference>
<feature type="chain" id="PRO_5023158831" description="Neutral metalloproteinase" evidence="11">
    <location>
        <begin position="26"/>
        <end position="620"/>
    </location>
</feature>
<evidence type="ECO:0000256" key="1">
    <source>
        <dbReference type="ARBA" id="ARBA00001947"/>
    </source>
</evidence>
<dbReference type="AlphaFoldDB" id="A0A1H9VKH7"/>
<keyword evidence="9" id="KW-0865">Zymogen</keyword>
<keyword evidence="3 11" id="KW-0645">Protease</keyword>
<keyword evidence="8 11" id="KW-0482">Metalloprotease</keyword>
<evidence type="ECO:0000259" key="15">
    <source>
        <dbReference type="Pfam" id="PF07504"/>
    </source>
</evidence>
<dbReference type="Proteomes" id="UP000198571">
    <property type="component" value="Unassembled WGS sequence"/>
</dbReference>
<evidence type="ECO:0000259" key="13">
    <source>
        <dbReference type="Pfam" id="PF02868"/>
    </source>
</evidence>
<feature type="domain" description="Peptidase M4 C-terminal" evidence="13">
    <location>
        <begin position="438"/>
        <end position="604"/>
    </location>
</feature>
<dbReference type="PANTHER" id="PTHR33794">
    <property type="entry name" value="BACILLOLYSIN"/>
    <property type="match status" value="1"/>
</dbReference>
<dbReference type="GO" id="GO:0046872">
    <property type="term" value="F:metal ion binding"/>
    <property type="evidence" value="ECO:0007669"/>
    <property type="project" value="UniProtKB-UniRule"/>
</dbReference>
<dbReference type="CDD" id="cd09597">
    <property type="entry name" value="M4_TLP"/>
    <property type="match status" value="1"/>
</dbReference>
<dbReference type="EMBL" id="FOGT01000011">
    <property type="protein sequence ID" value="SES22276.1"/>
    <property type="molecule type" value="Genomic_DNA"/>
</dbReference>
<organism evidence="16 17">
    <name type="scientific">Salipaludibacillus aurantiacus</name>
    <dbReference type="NCBI Taxonomy" id="1601833"/>
    <lineage>
        <taxon>Bacteria</taxon>
        <taxon>Bacillati</taxon>
        <taxon>Bacillota</taxon>
        <taxon>Bacilli</taxon>
        <taxon>Bacillales</taxon>
        <taxon>Bacillaceae</taxon>
    </lineage>
</organism>
<dbReference type="GO" id="GO:0005576">
    <property type="term" value="C:extracellular region"/>
    <property type="evidence" value="ECO:0007669"/>
    <property type="project" value="UniProtKB-SubCell"/>
</dbReference>
<dbReference type="GO" id="GO:0004222">
    <property type="term" value="F:metalloendopeptidase activity"/>
    <property type="evidence" value="ECO:0007669"/>
    <property type="project" value="UniProtKB-UniRule"/>
</dbReference>
<dbReference type="Pfam" id="PF02868">
    <property type="entry name" value="Peptidase_M4_C"/>
    <property type="match status" value="1"/>
</dbReference>
<dbReference type="Pfam" id="PF01447">
    <property type="entry name" value="Peptidase_M4"/>
    <property type="match status" value="1"/>
</dbReference>
<dbReference type="InterPro" id="IPR013856">
    <property type="entry name" value="Peptidase_M4_domain"/>
</dbReference>
<evidence type="ECO:0000256" key="4">
    <source>
        <dbReference type="ARBA" id="ARBA00022723"/>
    </source>
</evidence>
<dbReference type="Pfam" id="PF07504">
    <property type="entry name" value="FTP"/>
    <property type="match status" value="1"/>
</dbReference>
<reference evidence="17" key="1">
    <citation type="submission" date="2016-10" db="EMBL/GenBank/DDBJ databases">
        <authorList>
            <person name="Varghese N."/>
            <person name="Submissions S."/>
        </authorList>
    </citation>
    <scope>NUCLEOTIDE SEQUENCE [LARGE SCALE GENOMIC DNA]</scope>
    <source>
        <strain evidence="17">S9</strain>
    </source>
</reference>
<dbReference type="Gene3D" id="3.10.450.40">
    <property type="match status" value="1"/>
</dbReference>
<proteinExistence type="inferred from homology"/>
<dbReference type="InterPro" id="IPR050728">
    <property type="entry name" value="Zinc_Metalloprotease_M4"/>
</dbReference>
<gene>
    <name evidence="16" type="ORF">SAMN05518684_11164</name>
</gene>
<dbReference type="InterPro" id="IPR025711">
    <property type="entry name" value="PepSY"/>
</dbReference>
<dbReference type="InterPro" id="IPR011096">
    <property type="entry name" value="FTP_domain"/>
</dbReference>
<keyword evidence="11" id="KW-0964">Secreted</keyword>
<evidence type="ECO:0000313" key="17">
    <source>
        <dbReference type="Proteomes" id="UP000198571"/>
    </source>
</evidence>
<dbReference type="Pfam" id="PF03413">
    <property type="entry name" value="PepSY"/>
    <property type="match status" value="1"/>
</dbReference>
<keyword evidence="5 11" id="KW-0732">Signal</keyword>
<dbReference type="GO" id="GO:0006508">
    <property type="term" value="P:proteolysis"/>
    <property type="evidence" value="ECO:0007669"/>
    <property type="project" value="UniProtKB-KW"/>
</dbReference>
<dbReference type="SUPFAM" id="SSF55486">
    <property type="entry name" value="Metalloproteases ('zincins'), catalytic domain"/>
    <property type="match status" value="1"/>
</dbReference>
<evidence type="ECO:0000256" key="10">
    <source>
        <dbReference type="PIRSR" id="PIRSR623612-1"/>
    </source>
</evidence>
<keyword evidence="6 11" id="KW-0378">Hydrolase</keyword>
<keyword evidence="7 11" id="KW-0862">Zinc</keyword>
<comment type="function">
    <text evidence="11">Extracellular zinc metalloprotease.</text>
</comment>
<accession>A0A1H9VKH7</accession>
<dbReference type="InterPro" id="IPR001570">
    <property type="entry name" value="Peptidase_M4_C_domain"/>
</dbReference>
<evidence type="ECO:0000256" key="9">
    <source>
        <dbReference type="ARBA" id="ARBA00023145"/>
    </source>
</evidence>
<evidence type="ECO:0000259" key="14">
    <source>
        <dbReference type="Pfam" id="PF03413"/>
    </source>
</evidence>
<evidence type="ECO:0000313" key="16">
    <source>
        <dbReference type="EMBL" id="SES22276.1"/>
    </source>
</evidence>
<feature type="domain" description="PepSY" evidence="14">
    <location>
        <begin position="158"/>
        <end position="222"/>
    </location>
</feature>
<dbReference type="InterPro" id="IPR023612">
    <property type="entry name" value="Peptidase_M4"/>
</dbReference>
<sequence>MKRLASVFLAGLMMGSSFLGSSAFASKDSLEEFETLNKGKIRMVDNNDKHGPPSFVAGMLSERFAEANGQNAKHFLDEHKDFFEMDNPEENLEEVRSSDDDLGMTHVRLQQTKNGIPVDRNELNVHFNEDNQITTVNGNFDNEIENTDINTTPFVEENTAIQAAKDEVDAPDFVEFEESDLIVYPFEDDYHLAYRVNLEFHTGSPGNWYVYVDAHTGEVIDSYDAMTGLGEFFSEYIDTEPSEEAEVSVPSVNMMSALPLSVEPASLLPSRGKGLGTTGVEKLLNLSHGPNKNGGRTFYLADQTSDIMDGIFTYNMKNTANQISLYENTKASWKDVKYNGDSSSWEAVGQGPGVDAHKNSRIVYDYFLENHGRNSLDDNGMAIRSRVHYWTEYNNAFWSNGLAMMTYGDGDGQQFIPLASLDVTAHEMMHGITHYNGGLRYRFETGAINEAFSDTFGTIIDDRSWDIGEDIMGEAWLAEGRTALRSNEDPGKFPVNERFWAYSVDGEGRYPSHMDEYYFLPANMDNGGVHINCTILQHSAYLVAEEYGMGREVVADTWYRSYDYLHYDATFAEFREAILQSAIDLYGEDSEEYDAFLGAFDDIGLYEGWSLEENYRGPLW</sequence>
<dbReference type="Gene3D" id="1.10.390.10">
    <property type="entry name" value="Neutral Protease Domain 2"/>
    <property type="match status" value="1"/>
</dbReference>
<evidence type="ECO:0000256" key="3">
    <source>
        <dbReference type="ARBA" id="ARBA00022670"/>
    </source>
</evidence>
<feature type="domain" description="Peptidase M4" evidence="12">
    <location>
        <begin position="294"/>
        <end position="433"/>
    </location>
</feature>
<evidence type="ECO:0000256" key="8">
    <source>
        <dbReference type="ARBA" id="ARBA00023049"/>
    </source>
</evidence>
<comment type="subcellular location">
    <subcellularLocation>
        <location evidence="11">Secreted</location>
    </subcellularLocation>
</comment>
<dbReference type="PANTHER" id="PTHR33794:SF1">
    <property type="entry name" value="BACILLOLYSIN"/>
    <property type="match status" value="1"/>
</dbReference>
<dbReference type="STRING" id="1601833.SAMN05518684_11164"/>
<keyword evidence="17" id="KW-1185">Reference proteome</keyword>
<feature type="active site" description="Proton donor" evidence="10">
    <location>
        <position position="530"/>
    </location>
</feature>
<evidence type="ECO:0000256" key="6">
    <source>
        <dbReference type="ARBA" id="ARBA00022801"/>
    </source>
</evidence>
<keyword evidence="4" id="KW-0479">Metal-binding</keyword>
<evidence type="ECO:0000256" key="2">
    <source>
        <dbReference type="ARBA" id="ARBA00009388"/>
    </source>
</evidence>
<feature type="signal peptide" evidence="11">
    <location>
        <begin position="1"/>
        <end position="25"/>
    </location>
</feature>
<evidence type="ECO:0000259" key="12">
    <source>
        <dbReference type="Pfam" id="PF01447"/>
    </source>
</evidence>
<dbReference type="PRINTS" id="PR00730">
    <property type="entry name" value="THERMOLYSIN"/>
</dbReference>
<evidence type="ECO:0000256" key="7">
    <source>
        <dbReference type="ARBA" id="ARBA00022833"/>
    </source>
</evidence>
<dbReference type="EC" id="3.4.24.-" evidence="11"/>
<evidence type="ECO:0000256" key="11">
    <source>
        <dbReference type="RuleBase" id="RU366073"/>
    </source>
</evidence>